<dbReference type="AlphaFoldDB" id="A0A1R1YTB4"/>
<dbReference type="Gene3D" id="3.30.70.270">
    <property type="match status" value="2"/>
</dbReference>
<dbReference type="InterPro" id="IPR051320">
    <property type="entry name" value="Viral_Replic_Matur_Polypro"/>
</dbReference>
<comment type="caution">
    <text evidence="2">The sequence shown here is derived from an EMBL/GenBank/DDBJ whole genome shotgun (WGS) entry which is preliminary data.</text>
</comment>
<accession>A0A1R1YTB4</accession>
<dbReference type="PANTHER" id="PTHR33064:SF37">
    <property type="entry name" value="RIBONUCLEASE H"/>
    <property type="match status" value="1"/>
</dbReference>
<dbReference type="OrthoDB" id="5920460at2759"/>
<protein>
    <submittedName>
        <fullName evidence="2">Retrovirus-related Pol polyprotein from transposon</fullName>
    </submittedName>
</protein>
<dbReference type="PANTHER" id="PTHR33064">
    <property type="entry name" value="POL PROTEIN"/>
    <property type="match status" value="1"/>
</dbReference>
<name>A0A1R1YTB4_9FUNG</name>
<feature type="domain" description="Reverse transcriptase" evidence="1">
    <location>
        <begin position="1"/>
        <end position="165"/>
    </location>
</feature>
<dbReference type="InterPro" id="IPR043128">
    <property type="entry name" value="Rev_trsase/Diguanyl_cyclase"/>
</dbReference>
<organism evidence="2 3">
    <name type="scientific">Smittium culicis</name>
    <dbReference type="NCBI Taxonomy" id="133412"/>
    <lineage>
        <taxon>Eukaryota</taxon>
        <taxon>Fungi</taxon>
        <taxon>Fungi incertae sedis</taxon>
        <taxon>Zoopagomycota</taxon>
        <taxon>Kickxellomycotina</taxon>
        <taxon>Harpellomycetes</taxon>
        <taxon>Harpellales</taxon>
        <taxon>Legeriomycetaceae</taxon>
        <taxon>Smittium</taxon>
    </lineage>
</organism>
<dbReference type="InterPro" id="IPR000477">
    <property type="entry name" value="RT_dom"/>
</dbReference>
<dbReference type="CDD" id="cd01647">
    <property type="entry name" value="RT_LTR"/>
    <property type="match status" value="1"/>
</dbReference>
<dbReference type="FunFam" id="3.30.70.270:FF:000003">
    <property type="entry name" value="Transposon Ty3-G Gag-Pol polyprotein"/>
    <property type="match status" value="1"/>
</dbReference>
<dbReference type="SUPFAM" id="SSF56672">
    <property type="entry name" value="DNA/RNA polymerases"/>
    <property type="match status" value="1"/>
</dbReference>
<dbReference type="Gene3D" id="3.10.10.10">
    <property type="entry name" value="HIV Type 1 Reverse Transcriptase, subunit A, domain 1"/>
    <property type="match status" value="1"/>
</dbReference>
<dbReference type="PROSITE" id="PS50878">
    <property type="entry name" value="RT_POL"/>
    <property type="match status" value="1"/>
</dbReference>
<evidence type="ECO:0000259" key="1">
    <source>
        <dbReference type="PROSITE" id="PS50878"/>
    </source>
</evidence>
<dbReference type="Pfam" id="PF00078">
    <property type="entry name" value="RVT_1"/>
    <property type="match status" value="1"/>
</dbReference>
<proteinExistence type="predicted"/>
<evidence type="ECO:0000313" key="2">
    <source>
        <dbReference type="EMBL" id="OMJ30134.1"/>
    </source>
</evidence>
<keyword evidence="3" id="KW-1185">Reference proteome</keyword>
<gene>
    <name evidence="2" type="ORF">AYI69_g326</name>
</gene>
<sequence>MLEAGIISNSNSEWLLPIQLVPKINGGDKYPLPRIEDYVEKLSGSKYFSILDFMSRCWHCLVDPQSKKYTEFLSPYGTFEFNVLTFGLSNAPSHFSRMMDCILTPESCNFVAVYLDDFVVFSKTKEEYIIHLNLILERLEEFNISVNLKKCQFFKEKFTYLGYEVTAEGISPDQKKVECLNLSKIPRNVKEVRSTLGLTSYFRKFIEDYAELMEPIQRLVKKNSKFIWTKECDY</sequence>
<dbReference type="EMBL" id="LSSM01000075">
    <property type="protein sequence ID" value="OMJ30134.1"/>
    <property type="molecule type" value="Genomic_DNA"/>
</dbReference>
<reference evidence="3" key="1">
    <citation type="submission" date="2017-01" db="EMBL/GenBank/DDBJ databases">
        <authorList>
            <person name="Wang Y."/>
            <person name="White M."/>
            <person name="Kvist S."/>
            <person name="Moncalvo J.-M."/>
        </authorList>
    </citation>
    <scope>NUCLEOTIDE SEQUENCE [LARGE SCALE GENOMIC DNA]</scope>
    <source>
        <strain evidence="3">ID-206-W2</strain>
    </source>
</reference>
<dbReference type="InterPro" id="IPR043502">
    <property type="entry name" value="DNA/RNA_pol_sf"/>
</dbReference>
<evidence type="ECO:0000313" key="3">
    <source>
        <dbReference type="Proteomes" id="UP000187429"/>
    </source>
</evidence>
<dbReference type="Proteomes" id="UP000187429">
    <property type="component" value="Unassembled WGS sequence"/>
</dbReference>